<keyword evidence="5 14" id="KW-0808">Transferase</keyword>
<keyword evidence="9" id="KW-0289">Folate biosynthesis</keyword>
<dbReference type="GO" id="GO:0003848">
    <property type="term" value="F:2-amino-4-hydroxy-6-hydroxymethyldihydropteridine diphosphokinase activity"/>
    <property type="evidence" value="ECO:0007669"/>
    <property type="project" value="UniProtKB-EC"/>
</dbReference>
<evidence type="ECO:0000256" key="6">
    <source>
        <dbReference type="ARBA" id="ARBA00022741"/>
    </source>
</evidence>
<dbReference type="InterPro" id="IPR035907">
    <property type="entry name" value="Hppk_sf"/>
</dbReference>
<feature type="domain" description="7,8-dihydro-6-hydroxymethylpterin-pyrophosphokinase" evidence="13">
    <location>
        <begin position="96"/>
        <end position="107"/>
    </location>
</feature>
<evidence type="ECO:0000256" key="3">
    <source>
        <dbReference type="ARBA" id="ARBA00013253"/>
    </source>
</evidence>
<evidence type="ECO:0000313" key="15">
    <source>
        <dbReference type="Proteomes" id="UP000297834"/>
    </source>
</evidence>
<dbReference type="SUPFAM" id="SSF55083">
    <property type="entry name" value="6-hydroxymethyl-7,8-dihydropterin pyrophosphokinase, HPPK"/>
    <property type="match status" value="1"/>
</dbReference>
<evidence type="ECO:0000256" key="10">
    <source>
        <dbReference type="ARBA" id="ARBA00029409"/>
    </source>
</evidence>
<comment type="function">
    <text evidence="10">Catalyzes the transfer of pyrophosphate from adenosine triphosphate (ATP) to 6-hydroxymethyl-7,8-dihydropterin, an enzymatic step in folate biosynthesis pathway.</text>
</comment>
<dbReference type="EMBL" id="SNTY01000047">
    <property type="protein sequence ID" value="TEU25058.1"/>
    <property type="molecule type" value="Genomic_DNA"/>
</dbReference>
<dbReference type="CDD" id="cd00483">
    <property type="entry name" value="HPPK"/>
    <property type="match status" value="1"/>
</dbReference>
<evidence type="ECO:0000256" key="7">
    <source>
        <dbReference type="ARBA" id="ARBA00022777"/>
    </source>
</evidence>
<proteinExistence type="inferred from homology"/>
<keyword evidence="15" id="KW-1185">Reference proteome</keyword>
<dbReference type="UniPathway" id="UPA00077">
    <property type="reaction ID" value="UER00155"/>
</dbReference>
<gene>
    <name evidence="14" type="primary">folK</name>
    <name evidence="14" type="ORF">E2B99_10945</name>
</gene>
<comment type="pathway">
    <text evidence="1">Cofactor biosynthesis; tetrahydrofolate biosynthesis; 2-amino-4-hydroxy-6-hydroxymethyl-7,8-dihydropteridine diphosphate from 7,8-dihydroneopterin triphosphate: step 4/4.</text>
</comment>
<protein>
    <recommendedName>
        <fullName evidence="4">2-amino-4-hydroxy-6-hydroxymethyldihydropteridine pyrophosphokinase</fullName>
        <ecNumber evidence="3">2.7.6.3</ecNumber>
    </recommendedName>
    <alternativeName>
        <fullName evidence="11">6-hydroxymethyl-7,8-dihydropterin pyrophosphokinase</fullName>
    </alternativeName>
    <alternativeName>
        <fullName evidence="12">7,8-dihydro-6-hydroxymethylpterin-pyrophosphokinase</fullName>
    </alternativeName>
</protein>
<dbReference type="Proteomes" id="UP000297834">
    <property type="component" value="Unassembled WGS sequence"/>
</dbReference>
<evidence type="ECO:0000256" key="2">
    <source>
        <dbReference type="ARBA" id="ARBA00005810"/>
    </source>
</evidence>
<keyword evidence="7 14" id="KW-0418">Kinase</keyword>
<evidence type="ECO:0000259" key="13">
    <source>
        <dbReference type="PROSITE" id="PS00794"/>
    </source>
</evidence>
<keyword evidence="8" id="KW-0067">ATP-binding</keyword>
<dbReference type="GO" id="GO:0046654">
    <property type="term" value="P:tetrahydrofolate biosynthetic process"/>
    <property type="evidence" value="ECO:0007669"/>
    <property type="project" value="UniProtKB-UniPathway"/>
</dbReference>
<evidence type="ECO:0000256" key="1">
    <source>
        <dbReference type="ARBA" id="ARBA00005051"/>
    </source>
</evidence>
<dbReference type="PANTHER" id="PTHR43071:SF1">
    <property type="entry name" value="2-AMINO-4-HYDROXY-6-HYDROXYMETHYLDIHYDROPTERIDINE PYROPHOSPHOKINASE"/>
    <property type="match status" value="1"/>
</dbReference>
<dbReference type="PANTHER" id="PTHR43071">
    <property type="entry name" value="2-AMINO-4-HYDROXY-6-HYDROXYMETHYLDIHYDROPTERIDINE PYROPHOSPHOKINASE"/>
    <property type="match status" value="1"/>
</dbReference>
<dbReference type="Pfam" id="PF01288">
    <property type="entry name" value="HPPK"/>
    <property type="match status" value="1"/>
</dbReference>
<dbReference type="Gene3D" id="3.30.70.560">
    <property type="entry name" value="7,8-Dihydro-6-hydroxymethylpterin-pyrophosphokinase HPPK"/>
    <property type="match status" value="1"/>
</dbReference>
<organism evidence="14 15">
    <name type="scientific">Alkanindiges illinoisensis</name>
    <dbReference type="NCBI Taxonomy" id="197183"/>
    <lineage>
        <taxon>Bacteria</taxon>
        <taxon>Pseudomonadati</taxon>
        <taxon>Pseudomonadota</taxon>
        <taxon>Gammaproteobacteria</taxon>
        <taxon>Moraxellales</taxon>
        <taxon>Moraxellaceae</taxon>
        <taxon>Alkanindiges</taxon>
    </lineage>
</organism>
<name>A0A4Y7XAS9_9GAMM</name>
<dbReference type="NCBIfam" id="TIGR01498">
    <property type="entry name" value="folK"/>
    <property type="match status" value="1"/>
</dbReference>
<comment type="caution">
    <text evidence="14">The sequence shown here is derived from an EMBL/GenBank/DDBJ whole genome shotgun (WGS) entry which is preliminary data.</text>
</comment>
<evidence type="ECO:0000256" key="11">
    <source>
        <dbReference type="ARBA" id="ARBA00029766"/>
    </source>
</evidence>
<dbReference type="GO" id="GO:0046656">
    <property type="term" value="P:folic acid biosynthetic process"/>
    <property type="evidence" value="ECO:0007669"/>
    <property type="project" value="UniProtKB-KW"/>
</dbReference>
<evidence type="ECO:0000256" key="8">
    <source>
        <dbReference type="ARBA" id="ARBA00022840"/>
    </source>
</evidence>
<comment type="similarity">
    <text evidence="2">Belongs to the HPPK family.</text>
</comment>
<keyword evidence="6" id="KW-0547">Nucleotide-binding</keyword>
<reference evidence="14 15" key="1">
    <citation type="submission" date="2019-03" db="EMBL/GenBank/DDBJ databases">
        <title>Alkanindiges illinoisensis: a potential pathogenic isolated from ascites of a gastric cancer patient with abdominal metastasis.</title>
        <authorList>
            <person name="Hu X."/>
            <person name="Yang B."/>
            <person name="Yan X."/>
            <person name="Lin L."/>
            <person name="Zhao H."/>
            <person name="Zhou F."/>
            <person name="Su B."/>
            <person name="Chen J."/>
            <person name="Rui Y."/>
            <person name="Wang Q."/>
            <person name="Zheng L."/>
        </authorList>
    </citation>
    <scope>NUCLEOTIDE SEQUENCE [LARGE SCALE GENOMIC DNA]</scope>
    <source>
        <strain evidence="14 15">NFYY 23406</strain>
    </source>
</reference>
<evidence type="ECO:0000256" key="4">
    <source>
        <dbReference type="ARBA" id="ARBA00016218"/>
    </source>
</evidence>
<evidence type="ECO:0000256" key="5">
    <source>
        <dbReference type="ARBA" id="ARBA00022679"/>
    </source>
</evidence>
<dbReference type="GO" id="GO:0016301">
    <property type="term" value="F:kinase activity"/>
    <property type="evidence" value="ECO:0007669"/>
    <property type="project" value="UniProtKB-KW"/>
</dbReference>
<dbReference type="GO" id="GO:0005524">
    <property type="term" value="F:ATP binding"/>
    <property type="evidence" value="ECO:0007669"/>
    <property type="project" value="UniProtKB-KW"/>
</dbReference>
<accession>A0A4Y7XAS9</accession>
<sequence length="173" mass="19071">MSDAANPLVYIGLGSNLSNQRGDSRQILQQAVQALKKLASDPVQVSGLYLSKPMGPQDQPDYFNAVARFKTRLTAPELLTALQQIEQEAGRIRQRRWGERTLDLDILLYGDHAIHSPDLTIPHVGILQRNFVVMPLLDLDAQLKIGTVSLKTSPVAQQAEGICQIADSSWPDC</sequence>
<dbReference type="RefSeq" id="WP_134244971.1">
    <property type="nucleotide sequence ID" value="NZ_SNTY01000047.1"/>
</dbReference>
<evidence type="ECO:0000313" key="14">
    <source>
        <dbReference type="EMBL" id="TEU25058.1"/>
    </source>
</evidence>
<dbReference type="InterPro" id="IPR000550">
    <property type="entry name" value="Hppk"/>
</dbReference>
<evidence type="ECO:0000256" key="9">
    <source>
        <dbReference type="ARBA" id="ARBA00022909"/>
    </source>
</evidence>
<dbReference type="AlphaFoldDB" id="A0A4Y7XAS9"/>
<evidence type="ECO:0000256" key="12">
    <source>
        <dbReference type="ARBA" id="ARBA00033413"/>
    </source>
</evidence>
<dbReference type="PROSITE" id="PS00794">
    <property type="entry name" value="HPPK"/>
    <property type="match status" value="1"/>
</dbReference>
<dbReference type="EC" id="2.7.6.3" evidence="3"/>
<dbReference type="OrthoDB" id="9808041at2"/>